<accession>A0AAE3P010</accession>
<dbReference type="Pfam" id="PF18962">
    <property type="entry name" value="Por_Secre_tail"/>
    <property type="match status" value="1"/>
</dbReference>
<organism evidence="3 4">
    <name type="scientific">Stygiobacter electus</name>
    <dbReference type="NCBI Taxonomy" id="3032292"/>
    <lineage>
        <taxon>Bacteria</taxon>
        <taxon>Pseudomonadati</taxon>
        <taxon>Ignavibacteriota</taxon>
        <taxon>Ignavibacteria</taxon>
        <taxon>Ignavibacteriales</taxon>
        <taxon>Melioribacteraceae</taxon>
        <taxon>Stygiobacter</taxon>
    </lineage>
</organism>
<dbReference type="SUPFAM" id="SSF82171">
    <property type="entry name" value="DPP6 N-terminal domain-like"/>
    <property type="match status" value="1"/>
</dbReference>
<protein>
    <submittedName>
        <fullName evidence="3">T9SS type A sorting domain-containing protein</fullName>
    </submittedName>
</protein>
<gene>
    <name evidence="3" type="ORF">P0M35_06505</name>
</gene>
<feature type="signal peptide" evidence="1">
    <location>
        <begin position="1"/>
        <end position="20"/>
    </location>
</feature>
<reference evidence="3" key="1">
    <citation type="submission" date="2023-03" db="EMBL/GenBank/DDBJ databases">
        <title>Stygiobacter electus gen. nov., sp. nov., facultatively anaerobic thermotolerant bacterium of the class Ignavibacteria from a well of Yessentuki mineral water deposit.</title>
        <authorList>
            <person name="Podosokorskaya O.A."/>
            <person name="Elcheninov A.G."/>
            <person name="Petrova N.F."/>
            <person name="Zavarzina D.G."/>
            <person name="Kublanov I.V."/>
            <person name="Merkel A.Y."/>
        </authorList>
    </citation>
    <scope>NUCLEOTIDE SEQUENCE</scope>
    <source>
        <strain evidence="3">09-Me</strain>
    </source>
</reference>
<proteinExistence type="predicted"/>
<dbReference type="AlphaFoldDB" id="A0AAE3P010"/>
<dbReference type="RefSeq" id="WP_321535561.1">
    <property type="nucleotide sequence ID" value="NZ_JARGDL010000007.1"/>
</dbReference>
<dbReference type="Gene3D" id="2.60.40.4070">
    <property type="match status" value="1"/>
</dbReference>
<evidence type="ECO:0000313" key="3">
    <source>
        <dbReference type="EMBL" id="MDF1611794.1"/>
    </source>
</evidence>
<sequence length="430" mass="49027">MKKYKVLLTFLIGISNYLFGQITPITPVGLRDFTINKFDKIVYARDNYNAIVNEYNLVTGKSKSSQFPNLPVFANKSRKAVYEKDKLLYMYDFGKDSTYFLGPAINYDPYLSFSPNDIGLLEGQNDTLKYFLFTNNSIKPQSSVQNLRYSQNPPSWVTDTTVIISDPHIEALLLYNTISGKEDTILVTPYTGRVTEIFGFDYNKKYNLIAYSYETQPNTRIHLFDMKTGKDSVAFHLESDMPNSTCADGAPLSFDYLKWASDSNKLLFFGNFATNSVAGIYTYYLDKDSTLLLSDCHDFGLKTDAEWMSNDTVIFSNQTAFRVYSLLVPKITTSIDDEDSYIPKSFIIFQNYPNPFNPLTTIEYSIPKSSFVTLKVFDILGREVATLVNEEKSLGNYKINFNGSSLSSGIYFYRLNADNFSEAKKFILMK</sequence>
<keyword evidence="4" id="KW-1185">Reference proteome</keyword>
<name>A0AAE3P010_9BACT</name>
<feature type="domain" description="Secretion system C-terminal sorting" evidence="2">
    <location>
        <begin position="352"/>
        <end position="427"/>
    </location>
</feature>
<feature type="chain" id="PRO_5042001877" evidence="1">
    <location>
        <begin position="21"/>
        <end position="430"/>
    </location>
</feature>
<dbReference type="EMBL" id="JARGDL010000007">
    <property type="protein sequence ID" value="MDF1611794.1"/>
    <property type="molecule type" value="Genomic_DNA"/>
</dbReference>
<dbReference type="NCBIfam" id="TIGR04183">
    <property type="entry name" value="Por_Secre_tail"/>
    <property type="match status" value="1"/>
</dbReference>
<dbReference type="Proteomes" id="UP001221302">
    <property type="component" value="Unassembled WGS sequence"/>
</dbReference>
<evidence type="ECO:0000313" key="4">
    <source>
        <dbReference type="Proteomes" id="UP001221302"/>
    </source>
</evidence>
<keyword evidence="1" id="KW-0732">Signal</keyword>
<evidence type="ECO:0000259" key="2">
    <source>
        <dbReference type="Pfam" id="PF18962"/>
    </source>
</evidence>
<dbReference type="InterPro" id="IPR026444">
    <property type="entry name" value="Secre_tail"/>
</dbReference>
<evidence type="ECO:0000256" key="1">
    <source>
        <dbReference type="SAM" id="SignalP"/>
    </source>
</evidence>
<comment type="caution">
    <text evidence="3">The sequence shown here is derived from an EMBL/GenBank/DDBJ whole genome shotgun (WGS) entry which is preliminary data.</text>
</comment>